<dbReference type="InterPro" id="IPR037518">
    <property type="entry name" value="MPN"/>
</dbReference>
<dbReference type="InterPro" id="IPR020891">
    <property type="entry name" value="UPF0758_CS"/>
</dbReference>
<dbReference type="PANTHER" id="PTHR30471:SF3">
    <property type="entry name" value="UPF0758 PROTEIN YEES-RELATED"/>
    <property type="match status" value="1"/>
</dbReference>
<evidence type="ECO:0000256" key="1">
    <source>
        <dbReference type="ARBA" id="ARBA00022670"/>
    </source>
</evidence>
<dbReference type="GO" id="GO:0006508">
    <property type="term" value="P:proteolysis"/>
    <property type="evidence" value="ECO:0007669"/>
    <property type="project" value="UniProtKB-KW"/>
</dbReference>
<dbReference type="EMBL" id="FONH01000009">
    <property type="protein sequence ID" value="SFF19231.1"/>
    <property type="molecule type" value="Genomic_DNA"/>
</dbReference>
<evidence type="ECO:0000259" key="7">
    <source>
        <dbReference type="PROSITE" id="PS50249"/>
    </source>
</evidence>
<keyword evidence="9" id="KW-1185">Reference proteome</keyword>
<proteinExistence type="inferred from homology"/>
<dbReference type="Proteomes" id="UP000199477">
    <property type="component" value="Unassembled WGS sequence"/>
</dbReference>
<dbReference type="GO" id="GO:0008237">
    <property type="term" value="F:metallopeptidase activity"/>
    <property type="evidence" value="ECO:0007669"/>
    <property type="project" value="UniProtKB-KW"/>
</dbReference>
<dbReference type="PROSITE" id="PS50249">
    <property type="entry name" value="MPN"/>
    <property type="match status" value="1"/>
</dbReference>
<dbReference type="PANTHER" id="PTHR30471">
    <property type="entry name" value="DNA REPAIR PROTEIN RADC"/>
    <property type="match status" value="1"/>
</dbReference>
<keyword evidence="2" id="KW-0479">Metal-binding</keyword>
<dbReference type="NCBIfam" id="NF000642">
    <property type="entry name" value="PRK00024.1"/>
    <property type="match status" value="1"/>
</dbReference>
<dbReference type="NCBIfam" id="TIGR00608">
    <property type="entry name" value="radc"/>
    <property type="match status" value="1"/>
</dbReference>
<name>A0A1I2GRQ9_9GAMM</name>
<dbReference type="InterPro" id="IPR046778">
    <property type="entry name" value="UPF0758_N"/>
</dbReference>
<evidence type="ECO:0000313" key="9">
    <source>
        <dbReference type="Proteomes" id="UP000199477"/>
    </source>
</evidence>
<dbReference type="STRING" id="500610.SAMN02799615_02726"/>
<keyword evidence="1" id="KW-0645">Protease</keyword>
<dbReference type="Gene3D" id="3.40.140.10">
    <property type="entry name" value="Cytidine Deaminase, domain 2"/>
    <property type="match status" value="1"/>
</dbReference>
<evidence type="ECO:0000256" key="4">
    <source>
        <dbReference type="ARBA" id="ARBA00022833"/>
    </source>
</evidence>
<accession>A0A1I2GRQ9</accession>
<dbReference type="Pfam" id="PF20582">
    <property type="entry name" value="UPF0758_N"/>
    <property type="match status" value="1"/>
</dbReference>
<evidence type="ECO:0000256" key="2">
    <source>
        <dbReference type="ARBA" id="ARBA00022723"/>
    </source>
</evidence>
<dbReference type="RefSeq" id="WP_026634600.1">
    <property type="nucleotide sequence ID" value="NZ_FONH01000009.1"/>
</dbReference>
<dbReference type="InterPro" id="IPR001405">
    <property type="entry name" value="UPF0758"/>
</dbReference>
<dbReference type="AlphaFoldDB" id="A0A1I2GRQ9"/>
<keyword evidence="5" id="KW-0482">Metalloprotease</keyword>
<evidence type="ECO:0000313" key="8">
    <source>
        <dbReference type="EMBL" id="SFF19231.1"/>
    </source>
</evidence>
<dbReference type="GO" id="GO:0046872">
    <property type="term" value="F:metal ion binding"/>
    <property type="evidence" value="ECO:0007669"/>
    <property type="project" value="UniProtKB-KW"/>
</dbReference>
<reference evidence="9" key="1">
    <citation type="submission" date="2016-10" db="EMBL/GenBank/DDBJ databases">
        <authorList>
            <person name="Varghese N."/>
            <person name="Submissions S."/>
        </authorList>
    </citation>
    <scope>NUCLEOTIDE SEQUENCE [LARGE SCALE GENOMIC DNA]</scope>
    <source>
        <strain evidence="9">UNC178MFTsu3.1</strain>
    </source>
</reference>
<dbReference type="InterPro" id="IPR025657">
    <property type="entry name" value="RadC_JAB"/>
</dbReference>
<comment type="similarity">
    <text evidence="6">Belongs to the UPF0758 family.</text>
</comment>
<dbReference type="CDD" id="cd08071">
    <property type="entry name" value="MPN_DUF2466"/>
    <property type="match status" value="1"/>
</dbReference>
<protein>
    <submittedName>
        <fullName evidence="8">DNA repair protein RadC</fullName>
    </submittedName>
</protein>
<evidence type="ECO:0000256" key="6">
    <source>
        <dbReference type="RuleBase" id="RU003797"/>
    </source>
</evidence>
<gene>
    <name evidence="8" type="ORF">SAMN02799615_02726</name>
</gene>
<evidence type="ECO:0000256" key="3">
    <source>
        <dbReference type="ARBA" id="ARBA00022801"/>
    </source>
</evidence>
<dbReference type="PROSITE" id="PS01302">
    <property type="entry name" value="UPF0758"/>
    <property type="match status" value="1"/>
</dbReference>
<keyword evidence="3" id="KW-0378">Hydrolase</keyword>
<feature type="domain" description="MPN" evidence="7">
    <location>
        <begin position="101"/>
        <end position="223"/>
    </location>
</feature>
<evidence type="ECO:0000256" key="5">
    <source>
        <dbReference type="ARBA" id="ARBA00023049"/>
    </source>
</evidence>
<dbReference type="Pfam" id="PF04002">
    <property type="entry name" value="RadC"/>
    <property type="match status" value="1"/>
</dbReference>
<organism evidence="8 9">
    <name type="scientific">Dyella marensis</name>
    <dbReference type="NCBI Taxonomy" id="500610"/>
    <lineage>
        <taxon>Bacteria</taxon>
        <taxon>Pseudomonadati</taxon>
        <taxon>Pseudomonadota</taxon>
        <taxon>Gammaproteobacteria</taxon>
        <taxon>Lysobacterales</taxon>
        <taxon>Rhodanobacteraceae</taxon>
        <taxon>Dyella</taxon>
    </lineage>
</organism>
<keyword evidence="4" id="KW-0862">Zinc</keyword>
<dbReference type="SUPFAM" id="SSF102712">
    <property type="entry name" value="JAB1/MPN domain"/>
    <property type="match status" value="1"/>
</dbReference>
<sequence>MSIRDWPEGERPREKLLQRGSTALSDAELLAILLGSGVAGADALTLGRQLLTEAGGLHALLVDPANTTRMAGIGPAKRARLVAALELARRSLNEQLTARTSLHSARDSGEFLRAKLRHLPYEVFACLYLDNRHRVLGYEELFRGTVDGASVHPREVVRACLKHNASAVILAHNHPSGVAEPSVADRAITRSLREALQLIEVRVLDHLVIGAAEPVSMASLGMI</sequence>